<evidence type="ECO:0000313" key="2">
    <source>
        <dbReference type="EMBL" id="JAH96264.1"/>
    </source>
</evidence>
<feature type="signal peptide" evidence="1">
    <location>
        <begin position="1"/>
        <end position="36"/>
    </location>
</feature>
<organism evidence="2">
    <name type="scientific">Anguilla anguilla</name>
    <name type="common">European freshwater eel</name>
    <name type="synonym">Muraena anguilla</name>
    <dbReference type="NCBI Taxonomy" id="7936"/>
    <lineage>
        <taxon>Eukaryota</taxon>
        <taxon>Metazoa</taxon>
        <taxon>Chordata</taxon>
        <taxon>Craniata</taxon>
        <taxon>Vertebrata</taxon>
        <taxon>Euteleostomi</taxon>
        <taxon>Actinopterygii</taxon>
        <taxon>Neopterygii</taxon>
        <taxon>Teleostei</taxon>
        <taxon>Anguilliformes</taxon>
        <taxon>Anguillidae</taxon>
        <taxon>Anguilla</taxon>
    </lineage>
</organism>
<proteinExistence type="predicted"/>
<name>A0A0E9X127_ANGAN</name>
<evidence type="ECO:0008006" key="3">
    <source>
        <dbReference type="Google" id="ProtNLM"/>
    </source>
</evidence>
<feature type="chain" id="PRO_5002434730" description="Secreted protein" evidence="1">
    <location>
        <begin position="37"/>
        <end position="98"/>
    </location>
</feature>
<reference evidence="2" key="1">
    <citation type="submission" date="2014-11" db="EMBL/GenBank/DDBJ databases">
        <authorList>
            <person name="Amaro Gonzalez C."/>
        </authorList>
    </citation>
    <scope>NUCLEOTIDE SEQUENCE</scope>
</reference>
<reference evidence="2" key="2">
    <citation type="journal article" date="2015" name="Fish Shellfish Immunol.">
        <title>Early steps in the European eel (Anguilla anguilla)-Vibrio vulnificus interaction in the gills: Role of the RtxA13 toxin.</title>
        <authorList>
            <person name="Callol A."/>
            <person name="Pajuelo D."/>
            <person name="Ebbesson L."/>
            <person name="Teles M."/>
            <person name="MacKenzie S."/>
            <person name="Amaro C."/>
        </authorList>
    </citation>
    <scope>NUCLEOTIDE SEQUENCE</scope>
</reference>
<protein>
    <recommendedName>
        <fullName evidence="3">Secreted protein</fullName>
    </recommendedName>
</protein>
<dbReference type="EMBL" id="GBXM01012313">
    <property type="protein sequence ID" value="JAH96264.1"/>
    <property type="molecule type" value="Transcribed_RNA"/>
</dbReference>
<dbReference type="AlphaFoldDB" id="A0A0E9X127"/>
<accession>A0A0E9X127</accession>
<sequence>MCVCVHLCMRMCVRVCVRVSVCICVCACLCVHTCTCVCCACACVCTFVCMRVCVCLLEVERIGLLTHREPSVRPHFEFVLKRHIVKTHSWLFLAWIFV</sequence>
<keyword evidence="1" id="KW-0732">Signal</keyword>
<evidence type="ECO:0000256" key="1">
    <source>
        <dbReference type="SAM" id="SignalP"/>
    </source>
</evidence>